<sequence length="589" mass="62147">MFHREEELRLTAVHGFLLLLHGTADADRAADGALQFQLELLGFIRRVAWPLPHHHLASIRSVLYGGLVAAFEQQPPLRDLVAELLASQLRTYLASDPADAPPDELDGAEAEAPLDLRACLHATTSAAGDDVVVILEPLPDLIRAVTRCAHASDGTAAPSGAMRTLGGMVGQMVAGFCRCSLRSLGLSDKVELSQASAHSAMTLATAGMLERVLEALIEWTVLCPAHVSAGGATQEGEEAAAVTSPGPSQLTASSKLLPESARVLYKLLVDVQARLKEGRPATKAKGRKAVSIPKFGAYGLSLAACEAVLGSIASDQAVQSSGRASHFVRHVLRACEAQARRIAADAAAAIRAGLLQPSEANSREVASHDAPRTLSAGQLQLSEAHLRDLRSAQTGKEAPSGRLGNNPLTGEKEAEAATAIAAQLCAVLPASRLKKPLAWSAAAHLSTAVRKAFLATHLRLERASGTHRAGSLSVAKETKSEGGEWLRERPEKLEMLEEGSANSVELGELSQAYAHLSRVGEAARRPEADDKEAERAADALERALCDRYTQVVSVLRLLLKSQIEGSPAQGLLKLAGGADASLHARTRSE</sequence>
<dbReference type="EnsemblProtists" id="EOD25356">
    <property type="protein sequence ID" value="EOD25356"/>
    <property type="gene ID" value="EMIHUDRAFT_457576"/>
</dbReference>
<protein>
    <recommendedName>
        <fullName evidence="2">FANCI helical domain-containing protein</fullName>
    </recommendedName>
</protein>
<dbReference type="RefSeq" id="XP_005777785.1">
    <property type="nucleotide sequence ID" value="XM_005777728.1"/>
</dbReference>
<dbReference type="Pfam" id="PF14680">
    <property type="entry name" value="FANCI_HD2"/>
    <property type="match status" value="1"/>
</dbReference>
<reference evidence="4" key="1">
    <citation type="journal article" date="2013" name="Nature">
        <title>Pan genome of the phytoplankton Emiliania underpins its global distribution.</title>
        <authorList>
            <person name="Read B.A."/>
            <person name="Kegel J."/>
            <person name="Klute M.J."/>
            <person name="Kuo A."/>
            <person name="Lefebvre S.C."/>
            <person name="Maumus F."/>
            <person name="Mayer C."/>
            <person name="Miller J."/>
            <person name="Monier A."/>
            <person name="Salamov A."/>
            <person name="Young J."/>
            <person name="Aguilar M."/>
            <person name="Claverie J.M."/>
            <person name="Frickenhaus S."/>
            <person name="Gonzalez K."/>
            <person name="Herman E.K."/>
            <person name="Lin Y.C."/>
            <person name="Napier J."/>
            <person name="Ogata H."/>
            <person name="Sarno A.F."/>
            <person name="Shmutz J."/>
            <person name="Schroeder D."/>
            <person name="de Vargas C."/>
            <person name="Verret F."/>
            <person name="von Dassow P."/>
            <person name="Valentin K."/>
            <person name="Van de Peer Y."/>
            <person name="Wheeler G."/>
            <person name="Dacks J.B."/>
            <person name="Delwiche C.F."/>
            <person name="Dyhrman S.T."/>
            <person name="Glockner G."/>
            <person name="John U."/>
            <person name="Richards T."/>
            <person name="Worden A.Z."/>
            <person name="Zhang X."/>
            <person name="Grigoriev I.V."/>
            <person name="Allen A.E."/>
            <person name="Bidle K."/>
            <person name="Borodovsky M."/>
            <person name="Bowler C."/>
            <person name="Brownlee C."/>
            <person name="Cock J.M."/>
            <person name="Elias M."/>
            <person name="Gladyshev V.N."/>
            <person name="Groth M."/>
            <person name="Guda C."/>
            <person name="Hadaegh A."/>
            <person name="Iglesias-Rodriguez M.D."/>
            <person name="Jenkins J."/>
            <person name="Jones B.M."/>
            <person name="Lawson T."/>
            <person name="Leese F."/>
            <person name="Lindquist E."/>
            <person name="Lobanov A."/>
            <person name="Lomsadze A."/>
            <person name="Malik S.B."/>
            <person name="Marsh M.E."/>
            <person name="Mackinder L."/>
            <person name="Mock T."/>
            <person name="Mueller-Roeber B."/>
            <person name="Pagarete A."/>
            <person name="Parker M."/>
            <person name="Probert I."/>
            <person name="Quesneville H."/>
            <person name="Raines C."/>
            <person name="Rensing S.A."/>
            <person name="Riano-Pachon D.M."/>
            <person name="Richier S."/>
            <person name="Rokitta S."/>
            <person name="Shiraiwa Y."/>
            <person name="Soanes D.M."/>
            <person name="van der Giezen M."/>
            <person name="Wahlund T.M."/>
            <person name="Williams B."/>
            <person name="Wilson W."/>
            <person name="Wolfe G."/>
            <person name="Wurch L.L."/>
        </authorList>
    </citation>
    <scope>NUCLEOTIDE SEQUENCE</scope>
</reference>
<evidence type="ECO:0000256" key="1">
    <source>
        <dbReference type="SAM" id="SignalP"/>
    </source>
</evidence>
<dbReference type="HOGENOM" id="CLU_463400_0_0_1"/>
<name>A0A0D3JPC1_EMIH1</name>
<evidence type="ECO:0000259" key="2">
    <source>
        <dbReference type="Pfam" id="PF14680"/>
    </source>
</evidence>
<dbReference type="GeneID" id="17270901"/>
<dbReference type="PaxDb" id="2903-EOD25356"/>
<dbReference type="AlphaFoldDB" id="A0A0D3JPC1"/>
<dbReference type="Proteomes" id="UP000013827">
    <property type="component" value="Unassembled WGS sequence"/>
</dbReference>
<reference evidence="3" key="2">
    <citation type="submission" date="2024-10" db="UniProtKB">
        <authorList>
            <consortium name="EnsemblProtists"/>
        </authorList>
    </citation>
    <scope>IDENTIFICATION</scope>
</reference>
<evidence type="ECO:0000313" key="4">
    <source>
        <dbReference type="Proteomes" id="UP000013827"/>
    </source>
</evidence>
<feature type="chain" id="PRO_5044254624" description="FANCI helical domain-containing protein" evidence="1">
    <location>
        <begin position="27"/>
        <end position="589"/>
    </location>
</feature>
<organism evidence="3 4">
    <name type="scientific">Emiliania huxleyi (strain CCMP1516)</name>
    <dbReference type="NCBI Taxonomy" id="280463"/>
    <lineage>
        <taxon>Eukaryota</taxon>
        <taxon>Haptista</taxon>
        <taxon>Haptophyta</taxon>
        <taxon>Prymnesiophyceae</taxon>
        <taxon>Isochrysidales</taxon>
        <taxon>Noelaerhabdaceae</taxon>
        <taxon>Emiliania</taxon>
    </lineage>
</organism>
<keyword evidence="1" id="KW-0732">Signal</keyword>
<proteinExistence type="predicted"/>
<keyword evidence="4" id="KW-1185">Reference proteome</keyword>
<feature type="domain" description="FANCI helical" evidence="2">
    <location>
        <begin position="35"/>
        <end position="221"/>
    </location>
</feature>
<dbReference type="PANTHER" id="PTHR21818">
    <property type="entry name" value="BC025462 PROTEIN"/>
    <property type="match status" value="1"/>
</dbReference>
<dbReference type="InterPro" id="IPR026171">
    <property type="entry name" value="FANCI"/>
</dbReference>
<dbReference type="KEGG" id="ehx:EMIHUDRAFT_457576"/>
<dbReference type="GO" id="GO:0006281">
    <property type="term" value="P:DNA repair"/>
    <property type="evidence" value="ECO:0007669"/>
    <property type="project" value="InterPro"/>
</dbReference>
<feature type="signal peptide" evidence="1">
    <location>
        <begin position="1"/>
        <end position="26"/>
    </location>
</feature>
<accession>A0A0D3JPC1</accession>
<dbReference type="GO" id="GO:0070182">
    <property type="term" value="F:DNA polymerase binding"/>
    <property type="evidence" value="ECO:0007669"/>
    <property type="project" value="TreeGrafter"/>
</dbReference>
<evidence type="ECO:0000313" key="3">
    <source>
        <dbReference type="EnsemblProtists" id="EOD25356"/>
    </source>
</evidence>
<dbReference type="PANTHER" id="PTHR21818:SF0">
    <property type="entry name" value="FANCONI ANEMIA GROUP I PROTEIN"/>
    <property type="match status" value="1"/>
</dbReference>
<dbReference type="InterPro" id="IPR029312">
    <property type="entry name" value="FANCI_HD2"/>
</dbReference>